<reference evidence="1" key="1">
    <citation type="submission" date="2021-02" db="EMBL/GenBank/DDBJ databases">
        <title>Fulvivirga sp. S481 isolated from sea water.</title>
        <authorList>
            <person name="Bae S.S."/>
            <person name="Baek K."/>
        </authorList>
    </citation>
    <scope>NUCLEOTIDE SEQUENCE</scope>
    <source>
        <strain evidence="1">S481</strain>
    </source>
</reference>
<sequence length="64" mass="7553">MIRKPTFSGKSANKDEEDILFWAYEKTAIQRLEESWRLNCLNHQLDPNTARMERRPISASKRSS</sequence>
<evidence type="ECO:0000313" key="1">
    <source>
        <dbReference type="EMBL" id="QSE99065.1"/>
    </source>
</evidence>
<protein>
    <submittedName>
        <fullName evidence="1">Uncharacterized protein</fullName>
    </submittedName>
</protein>
<dbReference type="KEGG" id="fuv:JR347_08255"/>
<dbReference type="AlphaFoldDB" id="A0A974WMM1"/>
<dbReference type="EMBL" id="CP070608">
    <property type="protein sequence ID" value="QSE99065.1"/>
    <property type="molecule type" value="Genomic_DNA"/>
</dbReference>
<dbReference type="RefSeq" id="WP_205723576.1">
    <property type="nucleotide sequence ID" value="NZ_CP070608.1"/>
</dbReference>
<name>A0A974WMM1_9BACT</name>
<organism evidence="1 2">
    <name type="scientific">Fulvivirga lutea</name>
    <dbReference type="NCBI Taxonomy" id="2810512"/>
    <lineage>
        <taxon>Bacteria</taxon>
        <taxon>Pseudomonadati</taxon>
        <taxon>Bacteroidota</taxon>
        <taxon>Cytophagia</taxon>
        <taxon>Cytophagales</taxon>
        <taxon>Fulvivirgaceae</taxon>
        <taxon>Fulvivirga</taxon>
    </lineage>
</organism>
<dbReference type="Proteomes" id="UP000662783">
    <property type="component" value="Chromosome"/>
</dbReference>
<keyword evidence="2" id="KW-1185">Reference proteome</keyword>
<accession>A0A974WMM1</accession>
<evidence type="ECO:0000313" key="2">
    <source>
        <dbReference type="Proteomes" id="UP000662783"/>
    </source>
</evidence>
<gene>
    <name evidence="1" type="ORF">JR347_08255</name>
</gene>
<proteinExistence type="predicted"/>